<evidence type="ECO:0000313" key="3">
    <source>
        <dbReference type="EMBL" id="KKN59164.1"/>
    </source>
</evidence>
<evidence type="ECO:0000256" key="2">
    <source>
        <dbReference type="ARBA" id="ARBA00022525"/>
    </source>
</evidence>
<organism evidence="3">
    <name type="scientific">marine sediment metagenome</name>
    <dbReference type="NCBI Taxonomy" id="412755"/>
    <lineage>
        <taxon>unclassified sequences</taxon>
        <taxon>metagenomes</taxon>
        <taxon>ecological metagenomes</taxon>
    </lineage>
</organism>
<name>A0A0F9RWG1_9ZZZZ</name>
<evidence type="ECO:0008006" key="4">
    <source>
        <dbReference type="Google" id="ProtNLM"/>
    </source>
</evidence>
<dbReference type="PANTHER" id="PTHR10009">
    <property type="entry name" value="PROTEIN YELLOW-RELATED"/>
    <property type="match status" value="1"/>
</dbReference>
<dbReference type="Pfam" id="PF03022">
    <property type="entry name" value="MRJP"/>
    <property type="match status" value="1"/>
</dbReference>
<evidence type="ECO:0000256" key="1">
    <source>
        <dbReference type="ARBA" id="ARBA00004613"/>
    </source>
</evidence>
<gene>
    <name evidence="3" type="ORF">LCGC14_0544890</name>
</gene>
<keyword evidence="2" id="KW-0964">Secreted</keyword>
<dbReference type="PANTHER" id="PTHR10009:SF18">
    <property type="entry name" value="PROTEIN YELLOW-LIKE PROTEIN"/>
    <property type="match status" value="1"/>
</dbReference>
<dbReference type="SUPFAM" id="SSF101898">
    <property type="entry name" value="NHL repeat"/>
    <property type="match status" value="1"/>
</dbReference>
<protein>
    <recommendedName>
        <fullName evidence="4">SMP-30/Gluconolactonase/LRE-like region domain-containing protein</fullName>
    </recommendedName>
</protein>
<dbReference type="EMBL" id="LAZR01000736">
    <property type="protein sequence ID" value="KKN59164.1"/>
    <property type="molecule type" value="Genomic_DNA"/>
</dbReference>
<reference evidence="3" key="1">
    <citation type="journal article" date="2015" name="Nature">
        <title>Complex archaea that bridge the gap between prokaryotes and eukaryotes.</title>
        <authorList>
            <person name="Spang A."/>
            <person name="Saw J.H."/>
            <person name="Jorgensen S.L."/>
            <person name="Zaremba-Niedzwiedzka K."/>
            <person name="Martijn J."/>
            <person name="Lind A.E."/>
            <person name="van Eijk R."/>
            <person name="Schleper C."/>
            <person name="Guy L."/>
            <person name="Ettema T.J."/>
        </authorList>
    </citation>
    <scope>NUCLEOTIDE SEQUENCE</scope>
</reference>
<sequence length="368" mass="40226">MKMKKHVLAIAAIVSTTLSSASVMAADLELVAKFEDARPGNPTLTVDGKLIVTMSALVNPDIHVREVLADGSTKPYPNLEWAGKAGEHGKGIASTIGIKADTNGILWVLDMGNKLHTPKLIGWDTYANKLHRSIVFPSGVVDKHSFIQDIAIDTKRNRAYLADMTLDKKTGTTPAPAILVVDLETGEVRRTLENHESFQSDGKPIFVEGRIVAHSDSKGDAVYHQYGLNPIAIDPQQEWVYFGPMGGTTIHRIPADALADDSLNYDQLSGFIEFYRNKPRTDGFTVDAHGDVYVTDVENSAIGVVKEDGYHVVVQDEKLSWPDGVALSQDGWLYVVANQLHNLPGLNQGKDASKPPFTIYKINVNDVE</sequence>
<dbReference type="InterPro" id="IPR011042">
    <property type="entry name" value="6-blade_b-propeller_TolB-like"/>
</dbReference>
<comment type="subcellular location">
    <subcellularLocation>
        <location evidence="1">Secreted</location>
    </subcellularLocation>
</comment>
<dbReference type="AlphaFoldDB" id="A0A0F9RWG1"/>
<proteinExistence type="predicted"/>
<dbReference type="InterPro" id="IPR017996">
    <property type="entry name" value="MRJP/yellow-related"/>
</dbReference>
<dbReference type="Gene3D" id="2.120.10.30">
    <property type="entry name" value="TolB, C-terminal domain"/>
    <property type="match status" value="1"/>
</dbReference>
<comment type="caution">
    <text evidence="3">The sequence shown here is derived from an EMBL/GenBank/DDBJ whole genome shotgun (WGS) entry which is preliminary data.</text>
</comment>
<accession>A0A0F9RWG1</accession>
<dbReference type="GO" id="GO:0005576">
    <property type="term" value="C:extracellular region"/>
    <property type="evidence" value="ECO:0007669"/>
    <property type="project" value="UniProtKB-SubCell"/>
</dbReference>